<accession>A0A0C1RMW9</accession>
<dbReference type="OrthoDB" id="522959at2"/>
<reference evidence="2" key="1">
    <citation type="journal article" date="2015" name="Genome Announc.">
        <title>Draft Genome Sequence of Tolypothrix boutellei Strain VB521301.</title>
        <authorList>
            <person name="Chandrababunaidu M.M."/>
            <person name="Singh D."/>
            <person name="Sen D."/>
            <person name="Bhan S."/>
            <person name="Das S."/>
            <person name="Gupta A."/>
            <person name="Adhikary S.P."/>
            <person name="Tripathy S."/>
        </authorList>
    </citation>
    <scope>NUCLEOTIDE SEQUENCE</scope>
    <source>
        <strain evidence="2">VB521301</strain>
    </source>
</reference>
<organism evidence="2">
    <name type="scientific">Tolypothrix bouteillei VB521301</name>
    <dbReference type="NCBI Taxonomy" id="1479485"/>
    <lineage>
        <taxon>Bacteria</taxon>
        <taxon>Bacillati</taxon>
        <taxon>Cyanobacteriota</taxon>
        <taxon>Cyanophyceae</taxon>
        <taxon>Nostocales</taxon>
        <taxon>Tolypothrichaceae</taxon>
        <taxon>Tolypothrix</taxon>
    </lineage>
</organism>
<sequence>MRKHVGWGATRVGREVAVSPALKAGLRHEGTGEPVRAWGFPRQMLHLGKDDRCSNGGNLRNALSPQDRTDSPIANFGGFPPLSDVAFEERNPTFTGICWGCPTYKSSRALAVLYSIVFK</sequence>
<protein>
    <submittedName>
        <fullName evidence="2">Uncharacterized protein</fullName>
    </submittedName>
</protein>
<dbReference type="AlphaFoldDB" id="A0A0C1RMW9"/>
<evidence type="ECO:0000313" key="3">
    <source>
        <dbReference type="Proteomes" id="UP000029738"/>
    </source>
</evidence>
<dbReference type="EMBL" id="JHEG04000001">
    <property type="protein sequence ID" value="KAF3887657.1"/>
    <property type="molecule type" value="Genomic_DNA"/>
</dbReference>
<evidence type="ECO:0000313" key="2">
    <source>
        <dbReference type="EMBL" id="KIE13345.1"/>
    </source>
</evidence>
<dbReference type="RefSeq" id="WP_038119357.1">
    <property type="nucleotide sequence ID" value="NZ_JHEG04000001.1"/>
</dbReference>
<dbReference type="Proteomes" id="UP000029738">
    <property type="component" value="Unassembled WGS sequence"/>
</dbReference>
<proteinExistence type="predicted"/>
<reference evidence="1" key="2">
    <citation type="submission" date="2019-11" db="EMBL/GenBank/DDBJ databases">
        <title>Improved Assembly of Tolypothrix boutellei genome.</title>
        <authorList>
            <person name="Sarangi A.N."/>
            <person name="Mukherjee M."/>
            <person name="Ghosh S."/>
            <person name="Singh D."/>
            <person name="Das A."/>
            <person name="Kant S."/>
            <person name="Prusty A."/>
            <person name="Tripathy S."/>
        </authorList>
    </citation>
    <scope>NUCLEOTIDE SEQUENCE</scope>
    <source>
        <strain evidence="1">VB521301</strain>
    </source>
</reference>
<dbReference type="STRING" id="1479485.DA73_0208330"/>
<comment type="caution">
    <text evidence="2">The sequence shown here is derived from an EMBL/GenBank/DDBJ whole genome shotgun (WGS) entry which is preliminary data.</text>
</comment>
<dbReference type="EMBL" id="JHEG02000019">
    <property type="protein sequence ID" value="KIE13345.1"/>
    <property type="molecule type" value="Genomic_DNA"/>
</dbReference>
<keyword evidence="3" id="KW-1185">Reference proteome</keyword>
<name>A0A0C1RMW9_9CYAN</name>
<evidence type="ECO:0000313" key="1">
    <source>
        <dbReference type="EMBL" id="KAF3887657.1"/>
    </source>
</evidence>
<gene>
    <name evidence="2" type="ORF">DA73_0208330</name>
    <name evidence="1" type="ORF">DA73_0400020825</name>
</gene>